<feature type="coiled-coil region" evidence="1">
    <location>
        <begin position="3"/>
        <end position="107"/>
    </location>
</feature>
<name>A0A3Q2TKZ9_FUNHE</name>
<proteinExistence type="predicted"/>
<sequence>MKLHILQEELDLLSSDYRKKDDEIATLCAKNKELQDDRARLQTTINIKQTRIEEQNASLKEFVQKCDDLQLQVSTLSELVRSYEKEVEKMNCQLSETKQVNENIKQEDNPDVEKLLAENQTLKKQKSELVVGFKKQSRLIDILKRQKMHLEAAKLLSFTEEEFIKAMDLEAQ</sequence>
<keyword evidence="3" id="KW-1185">Reference proteome</keyword>
<dbReference type="Proteomes" id="UP000265000">
    <property type="component" value="Unplaced"/>
</dbReference>
<protein>
    <submittedName>
        <fullName evidence="2">Testis-expressed protein 9-like</fullName>
    </submittedName>
</protein>
<dbReference type="AlphaFoldDB" id="A0A3Q2TKZ9"/>
<evidence type="ECO:0000256" key="1">
    <source>
        <dbReference type="SAM" id="Coils"/>
    </source>
</evidence>
<keyword evidence="1" id="KW-0175">Coiled coil</keyword>
<dbReference type="GeneTree" id="ENSGT00390000018333"/>
<accession>A0A3Q2TKZ9</accession>
<evidence type="ECO:0000313" key="2">
    <source>
        <dbReference type="Ensembl" id="ENSFHEP00000017040.1"/>
    </source>
</evidence>
<reference evidence="2" key="2">
    <citation type="submission" date="2025-09" db="UniProtKB">
        <authorList>
            <consortium name="Ensembl"/>
        </authorList>
    </citation>
    <scope>IDENTIFICATION</scope>
</reference>
<dbReference type="Ensembl" id="ENSFHET00000025634.1">
    <property type="protein sequence ID" value="ENSFHEP00000017040.1"/>
    <property type="gene ID" value="ENSFHEG00000018753.1"/>
</dbReference>
<dbReference type="PANTHER" id="PTHR23313">
    <property type="entry name" value="TSEC1-RELATED"/>
    <property type="match status" value="1"/>
</dbReference>
<evidence type="ECO:0000313" key="3">
    <source>
        <dbReference type="Proteomes" id="UP000265000"/>
    </source>
</evidence>
<reference evidence="2" key="1">
    <citation type="submission" date="2025-08" db="UniProtKB">
        <authorList>
            <consortium name="Ensembl"/>
        </authorList>
    </citation>
    <scope>IDENTIFICATION</scope>
</reference>
<dbReference type="PANTHER" id="PTHR23313:SF0">
    <property type="entry name" value="TESTIS-EXPRESSED PROTEIN 9"/>
    <property type="match status" value="1"/>
</dbReference>
<dbReference type="STRING" id="8078.ENSFHEP00000017040"/>
<organism evidence="2 3">
    <name type="scientific">Fundulus heteroclitus</name>
    <name type="common">Killifish</name>
    <name type="synonym">Mummichog</name>
    <dbReference type="NCBI Taxonomy" id="8078"/>
    <lineage>
        <taxon>Eukaryota</taxon>
        <taxon>Metazoa</taxon>
        <taxon>Chordata</taxon>
        <taxon>Craniata</taxon>
        <taxon>Vertebrata</taxon>
        <taxon>Euteleostomi</taxon>
        <taxon>Actinopterygii</taxon>
        <taxon>Neopterygii</taxon>
        <taxon>Teleostei</taxon>
        <taxon>Neoteleostei</taxon>
        <taxon>Acanthomorphata</taxon>
        <taxon>Ovalentaria</taxon>
        <taxon>Atherinomorphae</taxon>
        <taxon>Cyprinodontiformes</taxon>
        <taxon>Fundulidae</taxon>
        <taxon>Fundulus</taxon>
    </lineage>
</organism>